<organism evidence="12">
    <name type="scientific">Timema cristinae</name>
    <name type="common">Walking stick</name>
    <dbReference type="NCBI Taxonomy" id="61476"/>
    <lineage>
        <taxon>Eukaryota</taxon>
        <taxon>Metazoa</taxon>
        <taxon>Ecdysozoa</taxon>
        <taxon>Arthropoda</taxon>
        <taxon>Hexapoda</taxon>
        <taxon>Insecta</taxon>
        <taxon>Pterygota</taxon>
        <taxon>Neoptera</taxon>
        <taxon>Polyneoptera</taxon>
        <taxon>Phasmatodea</taxon>
        <taxon>Timematodea</taxon>
        <taxon>Timematoidea</taxon>
        <taxon>Timematidae</taxon>
        <taxon>Timema</taxon>
    </lineage>
</organism>
<dbReference type="GO" id="GO:0003677">
    <property type="term" value="F:DNA binding"/>
    <property type="evidence" value="ECO:0007669"/>
    <property type="project" value="UniProtKB-KW"/>
</dbReference>
<feature type="region of interest" description="Disordered" evidence="9">
    <location>
        <begin position="325"/>
        <end position="375"/>
    </location>
</feature>
<dbReference type="Pfam" id="PF05460">
    <property type="entry name" value="ORC6"/>
    <property type="match status" value="1"/>
</dbReference>
<reference evidence="12" key="1">
    <citation type="submission" date="2020-11" db="EMBL/GenBank/DDBJ databases">
        <authorList>
            <person name="Tran Van P."/>
        </authorList>
    </citation>
    <scope>NUCLEOTIDE SEQUENCE</scope>
</reference>
<keyword evidence="7" id="KW-0539">Nucleus</keyword>
<dbReference type="GO" id="GO:1990841">
    <property type="term" value="F:promoter-specific chromatin binding"/>
    <property type="evidence" value="ECO:0007669"/>
    <property type="project" value="TreeGrafter"/>
</dbReference>
<evidence type="ECO:0000256" key="8">
    <source>
        <dbReference type="ARBA" id="ARBA00025730"/>
    </source>
</evidence>
<dbReference type="InterPro" id="IPR054113">
    <property type="entry name" value="ORC6_cyclin-like_2nd"/>
</dbReference>
<feature type="domain" description="ORC6 first cyclin-like" evidence="10">
    <location>
        <begin position="138"/>
        <end position="209"/>
    </location>
</feature>
<feature type="compositionally biased region" description="Basic and acidic residues" evidence="9">
    <location>
        <begin position="325"/>
        <end position="339"/>
    </location>
</feature>
<keyword evidence="3" id="KW-0235">DNA replication</keyword>
<dbReference type="Pfam" id="PF21913">
    <property type="entry name" value="ORC6_2nd"/>
    <property type="match status" value="1"/>
</dbReference>
<comment type="subcellular location">
    <subcellularLocation>
        <location evidence="1">Nucleus</location>
    </subcellularLocation>
</comment>
<evidence type="ECO:0000256" key="6">
    <source>
        <dbReference type="ARBA" id="ARBA00023163"/>
    </source>
</evidence>
<evidence type="ECO:0000313" key="12">
    <source>
        <dbReference type="EMBL" id="CAD7392593.1"/>
    </source>
</evidence>
<evidence type="ECO:0000256" key="1">
    <source>
        <dbReference type="ARBA" id="ARBA00004123"/>
    </source>
</evidence>
<evidence type="ECO:0000259" key="11">
    <source>
        <dbReference type="Pfam" id="PF21913"/>
    </source>
</evidence>
<protein>
    <recommendedName>
        <fullName evidence="13">Transcription initiation factor TFIID subunit 10</fullName>
    </recommendedName>
</protein>
<name>A0A7R9CBF2_TIMCR</name>
<evidence type="ECO:0000256" key="4">
    <source>
        <dbReference type="ARBA" id="ARBA00023015"/>
    </source>
</evidence>
<dbReference type="GO" id="GO:0005664">
    <property type="term" value="C:nuclear origin of replication recognition complex"/>
    <property type="evidence" value="ECO:0007669"/>
    <property type="project" value="InterPro"/>
</dbReference>
<dbReference type="GO" id="GO:0005669">
    <property type="term" value="C:transcription factor TFIID complex"/>
    <property type="evidence" value="ECO:0007669"/>
    <property type="project" value="TreeGrafter"/>
</dbReference>
<dbReference type="AlphaFoldDB" id="A0A7R9CBF2"/>
<evidence type="ECO:0008006" key="13">
    <source>
        <dbReference type="Google" id="ProtNLM"/>
    </source>
</evidence>
<keyword evidence="6" id="KW-0804">Transcription</keyword>
<dbReference type="Gene3D" id="1.10.472.10">
    <property type="entry name" value="Cyclin-like"/>
    <property type="match status" value="1"/>
</dbReference>
<evidence type="ECO:0000256" key="9">
    <source>
        <dbReference type="SAM" id="MobiDB-lite"/>
    </source>
</evidence>
<evidence type="ECO:0000256" key="5">
    <source>
        <dbReference type="ARBA" id="ARBA00023125"/>
    </source>
</evidence>
<evidence type="ECO:0000256" key="7">
    <source>
        <dbReference type="ARBA" id="ARBA00023242"/>
    </source>
</evidence>
<feature type="domain" description="ORC6 second cyclin-like" evidence="11">
    <location>
        <begin position="214"/>
        <end position="294"/>
    </location>
</feature>
<dbReference type="GO" id="GO:0006367">
    <property type="term" value="P:transcription initiation at RNA polymerase II promoter"/>
    <property type="evidence" value="ECO:0007669"/>
    <property type="project" value="TreeGrafter"/>
</dbReference>
<dbReference type="GO" id="GO:0016251">
    <property type="term" value="F:RNA polymerase II general transcription initiation factor activity"/>
    <property type="evidence" value="ECO:0007669"/>
    <property type="project" value="TreeGrafter"/>
</dbReference>
<dbReference type="EMBL" id="OC316561">
    <property type="protein sequence ID" value="CAD7392593.1"/>
    <property type="molecule type" value="Genomic_DNA"/>
</dbReference>
<dbReference type="Pfam" id="PF03540">
    <property type="entry name" value="TAF10"/>
    <property type="match status" value="1"/>
</dbReference>
<dbReference type="InterPro" id="IPR003923">
    <property type="entry name" value="TAF10"/>
</dbReference>
<evidence type="ECO:0000256" key="3">
    <source>
        <dbReference type="ARBA" id="ARBA00022705"/>
    </source>
</evidence>
<dbReference type="GO" id="GO:0000124">
    <property type="term" value="C:SAGA complex"/>
    <property type="evidence" value="ECO:0007669"/>
    <property type="project" value="TreeGrafter"/>
</dbReference>
<feature type="compositionally biased region" description="Polar residues" evidence="9">
    <location>
        <begin position="340"/>
        <end position="353"/>
    </location>
</feature>
<keyword evidence="5" id="KW-0238">DNA-binding</keyword>
<evidence type="ECO:0000259" key="10">
    <source>
        <dbReference type="Pfam" id="PF05460"/>
    </source>
</evidence>
<proteinExistence type="inferred from homology"/>
<feature type="compositionally biased region" description="Polar residues" evidence="9">
    <location>
        <begin position="21"/>
        <end position="33"/>
    </location>
</feature>
<dbReference type="CDD" id="cd11583">
    <property type="entry name" value="Orc6_mid"/>
    <property type="match status" value="1"/>
</dbReference>
<keyword evidence="4" id="KW-0805">Transcription regulation</keyword>
<dbReference type="PRINTS" id="PR01443">
    <property type="entry name" value="TFIID30KDSUB"/>
</dbReference>
<dbReference type="PANTHER" id="PTHR21242">
    <property type="entry name" value="TRANSCRIPTION INITIATION FACTOR TFIID SUBUNIT 10"/>
    <property type="match status" value="1"/>
</dbReference>
<feature type="region of interest" description="Disordered" evidence="9">
    <location>
        <begin position="1"/>
        <end position="33"/>
    </location>
</feature>
<accession>A0A7R9CBF2</accession>
<dbReference type="PANTHER" id="PTHR21242:SF0">
    <property type="entry name" value="TRANSCRIPTION INITIATION FACTOR TFIID SUBUNIT 10"/>
    <property type="match status" value="1"/>
</dbReference>
<dbReference type="CDD" id="cd07982">
    <property type="entry name" value="HFD_TAF10"/>
    <property type="match status" value="1"/>
</dbReference>
<dbReference type="GO" id="GO:0006260">
    <property type="term" value="P:DNA replication"/>
    <property type="evidence" value="ECO:0007669"/>
    <property type="project" value="UniProtKB-KW"/>
</dbReference>
<sequence length="404" mass="45046">MDSKMVDFNDGAPSPPGGADQLTNGNTDSKSLGQPLSDFLLQLEDYTPTIPDAVTANYLQSYGFETSDPRITRLISLAAQKFISDVANDALQHCKTRGASQNTKPTKGKDRRYTLTMEDLTPALADYGITVKKPNYFIKASELLRLLQLKTSSGNVLLISETCRVVICLDLAAARLGLSCDKRDVIKLSGVKKQLYLSSYRTVEKLLGLDEVTSTKDLCVLLGVSEASLLAQSIIDSYVAEKSGRPDLTHPMYPSIAVFAACKHLKLKVDRQKLLEQSCLKKSAFDTLAAELMKMAEKVAPQTKRIAKKRTHALMDIMENQIKVETRPDTDERERKEIGQDQNQQAWNKSGQLAGSERVGDAELSHHQHPIASVREGYHQEKVYLRFYKRQPRYSDLGYDNGRN</sequence>
<evidence type="ECO:0000256" key="2">
    <source>
        <dbReference type="ARBA" id="ARBA00010840"/>
    </source>
</evidence>
<comment type="similarity">
    <text evidence="2">Belongs to the ORC6 family.</text>
</comment>
<gene>
    <name evidence="12" type="ORF">TCEB3V08_LOCUS607</name>
</gene>
<comment type="similarity">
    <text evidence="8">Belongs to the TAF10 family.</text>
</comment>
<dbReference type="InterPro" id="IPR008721">
    <property type="entry name" value="ORC6_cyclin_first"/>
</dbReference>